<dbReference type="GO" id="GO:0045087">
    <property type="term" value="P:innate immune response"/>
    <property type="evidence" value="ECO:0007669"/>
    <property type="project" value="UniProtKB-KW"/>
</dbReference>
<dbReference type="PANTHER" id="PTHR47679:SF2">
    <property type="entry name" value="C-TERMINAL OF ROC (COR) DOMAIN-CONTAINING PROTEIN"/>
    <property type="match status" value="1"/>
</dbReference>
<evidence type="ECO:0000313" key="17">
    <source>
        <dbReference type="Proteomes" id="UP000683360"/>
    </source>
</evidence>
<evidence type="ECO:0000256" key="13">
    <source>
        <dbReference type="ARBA" id="ARBA00048679"/>
    </source>
</evidence>
<dbReference type="GO" id="GO:0005524">
    <property type="term" value="F:ATP binding"/>
    <property type="evidence" value="ECO:0007669"/>
    <property type="project" value="UniProtKB-KW"/>
</dbReference>
<evidence type="ECO:0000256" key="4">
    <source>
        <dbReference type="ARBA" id="ARBA00022588"/>
    </source>
</evidence>
<feature type="domain" description="Roc" evidence="15">
    <location>
        <begin position="392"/>
        <end position="753"/>
    </location>
</feature>
<reference evidence="16" key="1">
    <citation type="submission" date="2021-03" db="EMBL/GenBank/DDBJ databases">
        <authorList>
            <person name="Bekaert M."/>
        </authorList>
    </citation>
    <scope>NUCLEOTIDE SEQUENCE</scope>
</reference>
<dbReference type="InterPro" id="IPR011029">
    <property type="entry name" value="DEATH-like_dom_sf"/>
</dbReference>
<comment type="catalytic activity">
    <reaction evidence="13">
        <text>L-seryl-[protein] + ATP = O-phospho-L-seryl-[protein] + ADP + H(+)</text>
        <dbReference type="Rhea" id="RHEA:17989"/>
        <dbReference type="Rhea" id="RHEA-COMP:9863"/>
        <dbReference type="Rhea" id="RHEA-COMP:11604"/>
        <dbReference type="ChEBI" id="CHEBI:15378"/>
        <dbReference type="ChEBI" id="CHEBI:29999"/>
        <dbReference type="ChEBI" id="CHEBI:30616"/>
        <dbReference type="ChEBI" id="CHEBI:83421"/>
        <dbReference type="ChEBI" id="CHEBI:456216"/>
        <dbReference type="EC" id="2.7.11.1"/>
    </reaction>
</comment>
<dbReference type="EC" id="2.7.11.1" evidence="1"/>
<dbReference type="GO" id="GO:0016301">
    <property type="term" value="F:kinase activity"/>
    <property type="evidence" value="ECO:0007669"/>
    <property type="project" value="UniProtKB-KW"/>
</dbReference>
<keyword evidence="4" id="KW-0399">Innate immunity</keyword>
<keyword evidence="5" id="KW-0808">Transferase</keyword>
<dbReference type="Gene3D" id="1.10.533.10">
    <property type="entry name" value="Death Domain, Fas"/>
    <property type="match status" value="1"/>
</dbReference>
<organism evidence="16 17">
    <name type="scientific">Mytilus edulis</name>
    <name type="common">Blue mussel</name>
    <dbReference type="NCBI Taxonomy" id="6550"/>
    <lineage>
        <taxon>Eukaryota</taxon>
        <taxon>Metazoa</taxon>
        <taxon>Spiralia</taxon>
        <taxon>Lophotrochozoa</taxon>
        <taxon>Mollusca</taxon>
        <taxon>Bivalvia</taxon>
        <taxon>Autobranchia</taxon>
        <taxon>Pteriomorphia</taxon>
        <taxon>Mytilida</taxon>
        <taxon>Mytiloidea</taxon>
        <taxon>Mytilidae</taxon>
        <taxon>Mytilinae</taxon>
        <taxon>Mytilus</taxon>
    </lineage>
</organism>
<evidence type="ECO:0000256" key="5">
    <source>
        <dbReference type="ARBA" id="ARBA00022679"/>
    </source>
</evidence>
<gene>
    <name evidence="16" type="ORF">MEDL_65866</name>
</gene>
<dbReference type="InterPro" id="IPR020859">
    <property type="entry name" value="ROC"/>
</dbReference>
<keyword evidence="7" id="KW-0547">Nucleotide-binding</keyword>
<keyword evidence="6" id="KW-0677">Repeat</keyword>
<keyword evidence="8" id="KW-0418">Kinase</keyword>
<dbReference type="Proteomes" id="UP000683360">
    <property type="component" value="Unassembled WGS sequence"/>
</dbReference>
<evidence type="ECO:0000256" key="3">
    <source>
        <dbReference type="ARBA" id="ARBA00022553"/>
    </source>
</evidence>
<dbReference type="Pfam" id="PF16095">
    <property type="entry name" value="COR-A"/>
    <property type="match status" value="1"/>
</dbReference>
<keyword evidence="11" id="KW-0391">Immunity</keyword>
<evidence type="ECO:0000256" key="12">
    <source>
        <dbReference type="ARBA" id="ARBA00047899"/>
    </source>
</evidence>
<dbReference type="AlphaFoldDB" id="A0A8S3VL51"/>
<dbReference type="GO" id="GO:0005737">
    <property type="term" value="C:cytoplasm"/>
    <property type="evidence" value="ECO:0007669"/>
    <property type="project" value="UniProtKB-ARBA"/>
</dbReference>
<dbReference type="InterPro" id="IPR027417">
    <property type="entry name" value="P-loop_NTPase"/>
</dbReference>
<dbReference type="Gene3D" id="3.40.50.300">
    <property type="entry name" value="P-loop containing nucleotide triphosphate hydrolases"/>
    <property type="match status" value="2"/>
</dbReference>
<sequence length="914" mass="105193">MENDLRERIKFLLPEFQKFLKPSDILFSIQGLSGYERFIDLINNEYPDRGDKFCQDYYEFLICYMKGDLFERIEPMDICGFLYQNNCIKRRDMETIRSECNSHGKFKALNELLFLMRRRSYNWLVLLMGAFTESGREDLKAKMDPGATPEDLERIGVTVGAQQNHDVPVTEIYSRTSGEETVPKLMATPIQDSDEDELSDRLSVIGLDGYGHEALMDSDYEEEKYQTEVSEKEFTNLLMMNPANDDQLELEEKASTGTNTLTRVDTGSVNSRTSGEETVLKWMETPVQDSDNEDELSERLSVLGLAEDREKAGLDSEGKEEKYIIEVSEKDLTKLKKTKLRDYQLESAEKTSTCTNTLACDNTVSEDIVPTEIKNLADINSVPLYLKLLESGSEKKRDIRLVTVGMKGSGKTSLLKRLFGEEINMVKEVASTNGIEIHKIKCKANFDDGKWNKLDGNNEESDLHARLLKPYEEKLKNIPSSVKVVAREAIQNTSSENFDESMEYEAASLQPNPQVTDQVSTISHELQLSVAVAAHEAFQSTSAENLDESKESESASSQPNLQVPDPVATTSHELPANVLLEQAYSDIKTMLKSKVDLYDKEEYATLLLWDFAGDEEFYHTHQTFLSPDAIYLVVTKLNEADDKKAQDLFRLWIDSIHCYSRLEEDKQKSAENMSASESLDPPVVIVGTWKDAVTSESEEIEDSYRENILMYTKNVAEDERGHIRNEVFISNTEDDDNVFQKIRKDILKLARTMRTWNIDYPLKFIQLEKSLQEKKKDIPIIAFQELKHICTETPMPLKDEELILFLKFHHEIRALVYFQDLPDYIILDTQWLSNVFKCIVTPKKFRAVSIKNQKRWEEFHSKGKLHSVVLEDILRKEEHILYKHKDHIVNVMEKFDIIIRPIKSDRYPADERLC</sequence>
<dbReference type="PROSITE" id="PS51424">
    <property type="entry name" value="ROC"/>
    <property type="match status" value="1"/>
</dbReference>
<evidence type="ECO:0000259" key="15">
    <source>
        <dbReference type="PROSITE" id="PS51424"/>
    </source>
</evidence>
<evidence type="ECO:0000256" key="2">
    <source>
        <dbReference type="ARBA" id="ARBA00022499"/>
    </source>
</evidence>
<name>A0A8S3VL51_MYTED</name>
<dbReference type="Pfam" id="PF08477">
    <property type="entry name" value="Roc"/>
    <property type="match status" value="1"/>
</dbReference>
<dbReference type="SUPFAM" id="SSF52540">
    <property type="entry name" value="P-loop containing nucleoside triphosphate hydrolases"/>
    <property type="match status" value="1"/>
</dbReference>
<protein>
    <recommendedName>
        <fullName evidence="1">non-specific serine/threonine protein kinase</fullName>
        <ecNumber evidence="1">2.7.11.1</ecNumber>
    </recommendedName>
</protein>
<dbReference type="Pfam" id="PF16739">
    <property type="entry name" value="CARD_2"/>
    <property type="match status" value="1"/>
</dbReference>
<evidence type="ECO:0000256" key="7">
    <source>
        <dbReference type="ARBA" id="ARBA00022741"/>
    </source>
</evidence>
<comment type="caution">
    <text evidence="16">The sequence shown here is derived from an EMBL/GenBank/DDBJ whole genome shotgun (WGS) entry which is preliminary data.</text>
</comment>
<keyword evidence="10" id="KW-0832">Ubl conjugation</keyword>
<evidence type="ECO:0000256" key="6">
    <source>
        <dbReference type="ARBA" id="ARBA00022737"/>
    </source>
</evidence>
<keyword evidence="17" id="KW-1185">Reference proteome</keyword>
<dbReference type="InterPro" id="IPR032171">
    <property type="entry name" value="COR-A"/>
</dbReference>
<proteinExistence type="predicted"/>
<accession>A0A8S3VL51</accession>
<dbReference type="Gene3D" id="1.10.10.10">
    <property type="entry name" value="Winged helix-like DNA-binding domain superfamily/Winged helix DNA-binding domain"/>
    <property type="match status" value="1"/>
</dbReference>
<comment type="catalytic activity">
    <reaction evidence="12">
        <text>L-threonyl-[protein] + ATP = O-phospho-L-threonyl-[protein] + ADP + H(+)</text>
        <dbReference type="Rhea" id="RHEA:46608"/>
        <dbReference type="Rhea" id="RHEA-COMP:11060"/>
        <dbReference type="Rhea" id="RHEA-COMP:11605"/>
        <dbReference type="ChEBI" id="CHEBI:15378"/>
        <dbReference type="ChEBI" id="CHEBI:30013"/>
        <dbReference type="ChEBI" id="CHEBI:30616"/>
        <dbReference type="ChEBI" id="CHEBI:61977"/>
        <dbReference type="ChEBI" id="CHEBI:456216"/>
        <dbReference type="EC" id="2.7.11.1"/>
    </reaction>
</comment>
<dbReference type="EMBL" id="CAJPWZ010003243">
    <property type="protein sequence ID" value="CAG2254378.1"/>
    <property type="molecule type" value="Genomic_DNA"/>
</dbReference>
<evidence type="ECO:0000256" key="11">
    <source>
        <dbReference type="ARBA" id="ARBA00022859"/>
    </source>
</evidence>
<dbReference type="PANTHER" id="PTHR47679">
    <property type="entry name" value="PROTEIN TORNADO 1"/>
    <property type="match status" value="1"/>
</dbReference>
<feature type="region of interest" description="Disordered" evidence="14">
    <location>
        <begin position="541"/>
        <end position="568"/>
    </location>
</feature>
<keyword evidence="2" id="KW-1017">Isopeptide bond</keyword>
<evidence type="ECO:0000313" key="16">
    <source>
        <dbReference type="EMBL" id="CAG2254378.1"/>
    </source>
</evidence>
<evidence type="ECO:0000256" key="10">
    <source>
        <dbReference type="ARBA" id="ARBA00022843"/>
    </source>
</evidence>
<dbReference type="InterPro" id="IPR036388">
    <property type="entry name" value="WH-like_DNA-bd_sf"/>
</dbReference>
<dbReference type="InterPro" id="IPR031964">
    <property type="entry name" value="CARD_dom"/>
</dbReference>
<keyword evidence="9" id="KW-0067">ATP-binding</keyword>
<evidence type="ECO:0000256" key="8">
    <source>
        <dbReference type="ARBA" id="ARBA00022777"/>
    </source>
</evidence>
<evidence type="ECO:0000256" key="9">
    <source>
        <dbReference type="ARBA" id="ARBA00022840"/>
    </source>
</evidence>
<evidence type="ECO:0000256" key="14">
    <source>
        <dbReference type="SAM" id="MobiDB-lite"/>
    </source>
</evidence>
<dbReference type="OrthoDB" id="537968at2759"/>
<evidence type="ECO:0000256" key="1">
    <source>
        <dbReference type="ARBA" id="ARBA00012513"/>
    </source>
</evidence>
<keyword evidence="3" id="KW-0597">Phosphoprotein</keyword>